<dbReference type="PROSITE" id="PS51257">
    <property type="entry name" value="PROKAR_LIPOPROTEIN"/>
    <property type="match status" value="1"/>
</dbReference>
<dbReference type="PROSITE" id="PS50846">
    <property type="entry name" value="HMA_2"/>
    <property type="match status" value="1"/>
</dbReference>
<evidence type="ECO:0000256" key="1">
    <source>
        <dbReference type="ARBA" id="ARBA00022723"/>
    </source>
</evidence>
<feature type="chain" id="PRO_5047259603" evidence="2">
    <location>
        <begin position="22"/>
        <end position="114"/>
    </location>
</feature>
<keyword evidence="2" id="KW-0732">Signal</keyword>
<dbReference type="EMBL" id="JAYKBW010000006">
    <property type="protein sequence ID" value="MEB3074788.1"/>
    <property type="molecule type" value="Genomic_DNA"/>
</dbReference>
<dbReference type="CDD" id="cd00371">
    <property type="entry name" value="HMA"/>
    <property type="match status" value="1"/>
</dbReference>
<feature type="domain" description="HMA" evidence="3">
    <location>
        <begin position="42"/>
        <end position="109"/>
    </location>
</feature>
<evidence type="ECO:0000313" key="4">
    <source>
        <dbReference type="EMBL" id="MEB3074788.1"/>
    </source>
</evidence>
<dbReference type="Proteomes" id="UP001311730">
    <property type="component" value="Unassembled WGS sequence"/>
</dbReference>
<reference evidence="4 5" key="1">
    <citation type="submission" date="2023-12" db="EMBL/GenBank/DDBJ databases">
        <title>Genomic sequences of Capnocytophaga and Parvimonas strains.</title>
        <authorList>
            <person name="Watt R.M."/>
            <person name="Wang M."/>
            <person name="Yang T."/>
            <person name="Tong W.M."/>
        </authorList>
    </citation>
    <scope>NUCLEOTIDE SEQUENCE [LARGE SCALE GENOMIC DNA]</scope>
    <source>
        <strain evidence="4 5">CCUG 13096</strain>
    </source>
</reference>
<dbReference type="Pfam" id="PF00403">
    <property type="entry name" value="HMA"/>
    <property type="match status" value="1"/>
</dbReference>
<name>A0ABU5Z7W1_9FLAO</name>
<comment type="caution">
    <text evidence="4">The sequence shown here is derived from an EMBL/GenBank/DDBJ whole genome shotgun (WGS) entry which is preliminary data.</text>
</comment>
<evidence type="ECO:0000259" key="3">
    <source>
        <dbReference type="PROSITE" id="PS50846"/>
    </source>
</evidence>
<accession>A0ABU5Z7W1</accession>
<protein>
    <submittedName>
        <fullName evidence="4">Heavy-metal-associated domain-containing protein</fullName>
    </submittedName>
</protein>
<sequence length="114" mass="12105">MKYLTLSVLFLAFIGCANNNAKPSEAAQQSEQKAPASDQQLQEVTLKIEGMTCPHGCAATIEKNLNNTEGVAKAKVDFDTKTATISFDAHKLSKESLISVIEGSNGGDAYTVVP</sequence>
<evidence type="ECO:0000313" key="5">
    <source>
        <dbReference type="Proteomes" id="UP001311730"/>
    </source>
</evidence>
<dbReference type="InterPro" id="IPR001802">
    <property type="entry name" value="MerP/CopZ"/>
</dbReference>
<dbReference type="PANTHER" id="PTHR46594">
    <property type="entry name" value="P-TYPE CATION-TRANSPORTING ATPASE"/>
    <property type="match status" value="1"/>
</dbReference>
<dbReference type="InterPro" id="IPR006121">
    <property type="entry name" value="HMA_dom"/>
</dbReference>
<feature type="signal peptide" evidence="2">
    <location>
        <begin position="1"/>
        <end position="21"/>
    </location>
</feature>
<dbReference type="Gene3D" id="3.30.70.100">
    <property type="match status" value="1"/>
</dbReference>
<proteinExistence type="predicted"/>
<dbReference type="PRINTS" id="PR00946">
    <property type="entry name" value="HGSCAVENGER"/>
</dbReference>
<evidence type="ECO:0000256" key="2">
    <source>
        <dbReference type="SAM" id="SignalP"/>
    </source>
</evidence>
<organism evidence="4 5">
    <name type="scientific">Capnocytophaga gingivalis</name>
    <dbReference type="NCBI Taxonomy" id="1017"/>
    <lineage>
        <taxon>Bacteria</taxon>
        <taxon>Pseudomonadati</taxon>
        <taxon>Bacteroidota</taxon>
        <taxon>Flavobacteriia</taxon>
        <taxon>Flavobacteriales</taxon>
        <taxon>Flavobacteriaceae</taxon>
        <taxon>Capnocytophaga</taxon>
    </lineage>
</organism>
<keyword evidence="5" id="KW-1185">Reference proteome</keyword>
<keyword evidence="1" id="KW-0479">Metal-binding</keyword>
<dbReference type="SUPFAM" id="SSF55008">
    <property type="entry name" value="HMA, heavy metal-associated domain"/>
    <property type="match status" value="1"/>
</dbReference>
<gene>
    <name evidence="4" type="ORF">VJJ08_05665</name>
</gene>
<dbReference type="InterPro" id="IPR036163">
    <property type="entry name" value="HMA_dom_sf"/>
</dbReference>
<dbReference type="RefSeq" id="WP_323983114.1">
    <property type="nucleotide sequence ID" value="NZ_JAYKBW010000006.1"/>
</dbReference>
<dbReference type="PANTHER" id="PTHR46594:SF4">
    <property type="entry name" value="P-TYPE CATION-TRANSPORTING ATPASE"/>
    <property type="match status" value="1"/>
</dbReference>